<dbReference type="Gene3D" id="1.25.40.530">
    <property type="entry name" value="MyTH4 domain"/>
    <property type="match status" value="1"/>
</dbReference>
<dbReference type="Pfam" id="PF24123">
    <property type="entry name" value="Myosin_VII_N"/>
    <property type="match status" value="1"/>
</dbReference>
<dbReference type="SUPFAM" id="SSF52540">
    <property type="entry name" value="P-loop containing nucleoside triphosphate hydrolases"/>
    <property type="match status" value="1"/>
</dbReference>
<evidence type="ECO:0000256" key="9">
    <source>
        <dbReference type="PROSITE-ProRule" id="PRU00782"/>
    </source>
</evidence>
<dbReference type="InterPro" id="IPR036961">
    <property type="entry name" value="Kinesin_motor_dom_sf"/>
</dbReference>
<evidence type="ECO:0000256" key="2">
    <source>
        <dbReference type="ARBA" id="ARBA00008314"/>
    </source>
</evidence>
<reference key="1">
    <citation type="journal article" date="2007" name="Nature">
        <title>The medaka draft genome and insights into vertebrate genome evolution.</title>
        <authorList>
            <person name="Kasahara M."/>
            <person name="Naruse K."/>
            <person name="Sasaki S."/>
            <person name="Nakatani Y."/>
            <person name="Qu W."/>
            <person name="Ahsan B."/>
            <person name="Yamada T."/>
            <person name="Nagayasu Y."/>
            <person name="Doi K."/>
            <person name="Kasai Y."/>
            <person name="Jindo T."/>
            <person name="Kobayashi D."/>
            <person name="Shimada A."/>
            <person name="Toyoda A."/>
            <person name="Kuroki Y."/>
            <person name="Fujiyama A."/>
            <person name="Sasaki T."/>
            <person name="Shimizu A."/>
            <person name="Asakawa S."/>
            <person name="Shimizu N."/>
            <person name="Hashimoto S."/>
            <person name="Yang J."/>
            <person name="Lee Y."/>
            <person name="Matsushima K."/>
            <person name="Sugano S."/>
            <person name="Sakaizumi M."/>
            <person name="Narita T."/>
            <person name="Ohishi K."/>
            <person name="Haga S."/>
            <person name="Ohta F."/>
            <person name="Nomoto H."/>
            <person name="Nogata K."/>
            <person name="Morishita T."/>
            <person name="Endo T."/>
            <person name="Shin-I T."/>
            <person name="Takeda H."/>
            <person name="Morishita S."/>
            <person name="Kohara Y."/>
        </authorList>
    </citation>
    <scope>NUCLEOTIDE SEQUENCE [LARGE SCALE GENOMIC DNA]</scope>
    <source>
        <strain>Hd-rR</strain>
    </source>
</reference>
<keyword evidence="4 9" id="KW-0547">Nucleotide-binding</keyword>
<feature type="region of interest" description="Disordered" evidence="10">
    <location>
        <begin position="800"/>
        <end position="837"/>
    </location>
</feature>
<evidence type="ECO:0000259" key="12">
    <source>
        <dbReference type="PROSITE" id="PS51456"/>
    </source>
</evidence>
<keyword evidence="6 9" id="KW-0518">Myosin</keyword>
<feature type="region of interest" description="Actin-binding" evidence="9">
    <location>
        <begin position="611"/>
        <end position="633"/>
    </location>
</feature>
<evidence type="ECO:0000313" key="13">
    <source>
        <dbReference type="Ensembl" id="ENSORLP00015026141.1"/>
    </source>
</evidence>
<dbReference type="SMART" id="SM00242">
    <property type="entry name" value="MYSc"/>
    <property type="match status" value="1"/>
</dbReference>
<dbReference type="Pfam" id="PF00612">
    <property type="entry name" value="IQ"/>
    <property type="match status" value="1"/>
</dbReference>
<protein>
    <recommendedName>
        <fullName evidence="15">Myosin VIIAb</fullName>
    </recommendedName>
</protein>
<dbReference type="Gene3D" id="1.20.58.530">
    <property type="match status" value="1"/>
</dbReference>
<feature type="binding site" evidence="9">
    <location>
        <begin position="155"/>
        <end position="162"/>
    </location>
    <ligand>
        <name>ATP</name>
        <dbReference type="ChEBI" id="CHEBI:30616"/>
    </ligand>
</feature>
<dbReference type="InterPro" id="IPR000857">
    <property type="entry name" value="MyTH4_dom"/>
</dbReference>
<proteinExistence type="inferred from homology"/>
<evidence type="ECO:0000256" key="5">
    <source>
        <dbReference type="ARBA" id="ARBA00022840"/>
    </source>
</evidence>
<keyword evidence="3" id="KW-0963">Cytoplasm</keyword>
<comment type="similarity">
    <text evidence="2 9">Belongs to the TRAFAC class myosin-kinesin ATPase superfamily. Myosin family.</text>
</comment>
<dbReference type="Gene3D" id="1.20.120.720">
    <property type="entry name" value="Myosin VI head, motor domain, U50 subdomain"/>
    <property type="match status" value="1"/>
</dbReference>
<name>A0A3P9J1V9_ORYLA</name>
<dbReference type="PROSITE" id="PS50096">
    <property type="entry name" value="IQ"/>
    <property type="match status" value="1"/>
</dbReference>
<dbReference type="InterPro" id="IPR001609">
    <property type="entry name" value="Myosin_head_motor_dom-like"/>
</dbReference>
<dbReference type="Pfam" id="PF00063">
    <property type="entry name" value="Myosin_head"/>
    <property type="match status" value="1"/>
</dbReference>
<organism evidence="13 14">
    <name type="scientific">Oryzias latipes</name>
    <name type="common">Japanese rice fish</name>
    <name type="synonym">Japanese killifish</name>
    <dbReference type="NCBI Taxonomy" id="8090"/>
    <lineage>
        <taxon>Eukaryota</taxon>
        <taxon>Metazoa</taxon>
        <taxon>Chordata</taxon>
        <taxon>Craniata</taxon>
        <taxon>Vertebrata</taxon>
        <taxon>Euteleostomi</taxon>
        <taxon>Actinopterygii</taxon>
        <taxon>Neopterygii</taxon>
        <taxon>Teleostei</taxon>
        <taxon>Neoteleostei</taxon>
        <taxon>Acanthomorphata</taxon>
        <taxon>Ovalentaria</taxon>
        <taxon>Atherinomorphae</taxon>
        <taxon>Beloniformes</taxon>
        <taxon>Adrianichthyidae</taxon>
        <taxon>Oryziinae</taxon>
        <taxon>Oryzias</taxon>
    </lineage>
</organism>
<dbReference type="InterPro" id="IPR038185">
    <property type="entry name" value="MyTH4_dom_sf"/>
</dbReference>
<feature type="domain" description="Myosin motor" evidence="12">
    <location>
        <begin position="64"/>
        <end position="730"/>
    </location>
</feature>
<dbReference type="PANTHER" id="PTHR22692">
    <property type="entry name" value="MYOSIN VII, XV"/>
    <property type="match status" value="1"/>
</dbReference>
<reference evidence="13 14" key="2">
    <citation type="submission" date="2017-04" db="EMBL/GenBank/DDBJ databases">
        <title>CpG methylation of centromeres and impact of large insertions on vertebrate speciation.</title>
        <authorList>
            <person name="Ichikawa K."/>
            <person name="Yoshimura J."/>
            <person name="Morishita S."/>
        </authorList>
    </citation>
    <scope>NUCLEOTIDE SEQUENCE</scope>
    <source>
        <strain evidence="13 14">HSOK</strain>
    </source>
</reference>
<evidence type="ECO:0000256" key="4">
    <source>
        <dbReference type="ARBA" id="ARBA00022741"/>
    </source>
</evidence>
<evidence type="ECO:0000313" key="14">
    <source>
        <dbReference type="Proteomes" id="UP000265200"/>
    </source>
</evidence>
<sequence>FYILQQHTEGEWVWVNSTIGVPIGARVKETPSGQRFLVDDDGKEQRLSPEEEASLKIMHPTSVEGVDDMISLGDMTEAGLLRNLLLRHKRGLIYTFVGSVLVAVNPYQEFPIYTAEQLYHGRKLGELPPHIFAIAESCYFNMRRNLRSQCCIISGESGAGKTESTKLILQYLTAISGKLSLQEIEKQILESNPILEAFGNSKTIRNDNSSRFGKYLEIFFNKNGVIEGARIEQYLLEKSRVCHQAPEERNYHIFYCILAGLTAEEKKNLNLGKATDYAFLTKGDCIVCEGRDDARDFDRIRSALKILTFSENQFQDILKLLAAMLHLGNVTFEGDYAILMLYFIDFLQSSLFAPVWVLQVKKSTLEKSLTQRSIEANKERVTKPLSSQQAAACRDAVVKAIFNKLFKWIVENINNVIYKRLANNPKSSYLSIGLLDIFGFENFEVNSFEQLCINYANEKLQQFFVGHIFKLEQEEYMKEGIVWNNIKFSDNQNVLDLLADKPCNVFALIDEESQFPKGTDLTFLTKLNQHHGREKTYVASQSQHNTNFGVNHFAGVVHYDTKGFLEKNRDAISYDIKHMIEASTNKSLRQLFQTELSKQIPTLCGQFRQSLDSLMKALSICQPFFIRCFKPNNDKKSEVFDRELCVRQLRYSGMIDTIRIRKLGYPVRHSYEAFLKRYRVLLKTKMGDFVTYCIWRILDAVIGGKDEWKMGRTQIFLRDTHDAVLERRREEELSRVALVIQRVMLGHKDRKCFVKKRRAAVVLQKNWKGYRQRKELKMLLNGFGRLVAIVRGRKLRRQYQRQQAAPKEIPEQKNSAPDTKSRTSEEEEEEDEFDDETDPFSFYNFSVRYFQHNADHKHTSQRLKKPLLVHEDEGDALACLTVSWIILRFMGDIPEGRHADTVSQLSSTMNSAANRRGRRLSSLVGLDQVKKKPENLPEEEDLLVGEGTTLDRPLTALEKLHIVAGYGLTRKDIR</sequence>
<dbReference type="InterPro" id="IPR057130">
    <property type="entry name" value="Myosin_VII_N"/>
</dbReference>
<dbReference type="GO" id="GO:0003779">
    <property type="term" value="F:actin binding"/>
    <property type="evidence" value="ECO:0007669"/>
    <property type="project" value="UniProtKB-KW"/>
</dbReference>
<reference evidence="13" key="4">
    <citation type="submission" date="2025-09" db="UniProtKB">
        <authorList>
            <consortium name="Ensembl"/>
        </authorList>
    </citation>
    <scope>IDENTIFICATION</scope>
    <source>
        <strain evidence="13">HSOK</strain>
    </source>
</reference>
<dbReference type="InterPro" id="IPR036106">
    <property type="entry name" value="MYSc_Myo7"/>
</dbReference>
<feature type="domain" description="MyTH4" evidence="11">
    <location>
        <begin position="858"/>
        <end position="974"/>
    </location>
</feature>
<dbReference type="PRINTS" id="PR00193">
    <property type="entry name" value="MYOSINHEAVY"/>
</dbReference>
<evidence type="ECO:0000256" key="8">
    <source>
        <dbReference type="ARBA" id="ARBA00023203"/>
    </source>
</evidence>
<dbReference type="Gene3D" id="1.20.5.190">
    <property type="match status" value="1"/>
</dbReference>
<evidence type="ECO:0000256" key="10">
    <source>
        <dbReference type="SAM" id="MobiDB-lite"/>
    </source>
</evidence>
<dbReference type="PANTHER" id="PTHR22692:SF24">
    <property type="entry name" value="MYOSIN VIIB"/>
    <property type="match status" value="1"/>
</dbReference>
<dbReference type="PROSITE" id="PS51016">
    <property type="entry name" value="MYTH4"/>
    <property type="match status" value="1"/>
</dbReference>
<evidence type="ECO:0000259" key="11">
    <source>
        <dbReference type="PROSITE" id="PS51016"/>
    </source>
</evidence>
<dbReference type="InterPro" id="IPR000048">
    <property type="entry name" value="IQ_motif_EF-hand-BS"/>
</dbReference>
<reference evidence="13" key="3">
    <citation type="submission" date="2025-08" db="UniProtKB">
        <authorList>
            <consortium name="Ensembl"/>
        </authorList>
    </citation>
    <scope>IDENTIFICATION</scope>
    <source>
        <strain evidence="13">HSOK</strain>
    </source>
</reference>
<evidence type="ECO:0000256" key="7">
    <source>
        <dbReference type="ARBA" id="ARBA00023175"/>
    </source>
</evidence>
<evidence type="ECO:0000256" key="6">
    <source>
        <dbReference type="ARBA" id="ARBA00023123"/>
    </source>
</evidence>
<evidence type="ECO:0008006" key="15">
    <source>
        <dbReference type="Google" id="ProtNLM"/>
    </source>
</evidence>
<dbReference type="GO" id="GO:0005737">
    <property type="term" value="C:cytoplasm"/>
    <property type="evidence" value="ECO:0007669"/>
    <property type="project" value="UniProtKB-SubCell"/>
</dbReference>
<dbReference type="Gene3D" id="1.10.10.820">
    <property type="match status" value="1"/>
</dbReference>
<evidence type="ECO:0000256" key="3">
    <source>
        <dbReference type="ARBA" id="ARBA00022490"/>
    </source>
</evidence>
<dbReference type="SMART" id="SM00015">
    <property type="entry name" value="IQ"/>
    <property type="match status" value="2"/>
</dbReference>
<accession>A0A3P9J1V9</accession>
<feature type="compositionally biased region" description="Acidic residues" evidence="10">
    <location>
        <begin position="825"/>
        <end position="837"/>
    </location>
</feature>
<dbReference type="Ensembl" id="ENSORLT00015003842.1">
    <property type="protein sequence ID" value="ENSORLP00015026141.1"/>
    <property type="gene ID" value="ENSORLG00015007615.1"/>
</dbReference>
<dbReference type="InterPro" id="IPR051567">
    <property type="entry name" value="Unconventional_Myosin_ATPase"/>
</dbReference>
<dbReference type="PROSITE" id="PS51456">
    <property type="entry name" value="MYOSIN_MOTOR"/>
    <property type="match status" value="1"/>
</dbReference>
<evidence type="ECO:0000256" key="1">
    <source>
        <dbReference type="ARBA" id="ARBA00004496"/>
    </source>
</evidence>
<dbReference type="FunFam" id="1.10.10.820:FF:000001">
    <property type="entry name" value="Myosin heavy chain"/>
    <property type="match status" value="1"/>
</dbReference>
<keyword evidence="8 9" id="KW-0009">Actin-binding</keyword>
<dbReference type="CDD" id="cd01381">
    <property type="entry name" value="MYSc_Myo7"/>
    <property type="match status" value="1"/>
</dbReference>
<comment type="subcellular location">
    <subcellularLocation>
        <location evidence="1">Cytoplasm</location>
    </subcellularLocation>
</comment>
<dbReference type="Gene3D" id="6.20.240.20">
    <property type="match status" value="1"/>
</dbReference>
<dbReference type="Gene3D" id="3.40.850.10">
    <property type="entry name" value="Kinesin motor domain"/>
    <property type="match status" value="1"/>
</dbReference>
<dbReference type="InterPro" id="IPR027417">
    <property type="entry name" value="P-loop_NTPase"/>
</dbReference>
<keyword evidence="5 9" id="KW-0067">ATP-binding</keyword>
<keyword evidence="7 9" id="KW-0505">Motor protein</keyword>
<dbReference type="GO" id="GO:0003774">
    <property type="term" value="F:cytoskeletal motor activity"/>
    <property type="evidence" value="ECO:0007669"/>
    <property type="project" value="UniProtKB-UniRule"/>
</dbReference>
<dbReference type="GO" id="GO:0005524">
    <property type="term" value="F:ATP binding"/>
    <property type="evidence" value="ECO:0007669"/>
    <property type="project" value="UniProtKB-UniRule"/>
</dbReference>
<dbReference type="Proteomes" id="UP000265200">
    <property type="component" value="Chromosome 17"/>
</dbReference>
<dbReference type="AlphaFoldDB" id="A0A3P9J1V9"/>
<dbReference type="GO" id="GO:0016459">
    <property type="term" value="C:myosin complex"/>
    <property type="evidence" value="ECO:0007669"/>
    <property type="project" value="UniProtKB-KW"/>
</dbReference>